<evidence type="ECO:0000256" key="1">
    <source>
        <dbReference type="SAM" id="SignalP"/>
    </source>
</evidence>
<name>A0A3M6QWH9_9BURK</name>
<keyword evidence="1" id="KW-0732">Signal</keyword>
<protein>
    <submittedName>
        <fullName evidence="3">Antibiotic biosynthesis monooxygenase</fullName>
    </submittedName>
</protein>
<dbReference type="PANTHER" id="PTHR33336:SF15">
    <property type="entry name" value="ABM DOMAIN-CONTAINING PROTEIN"/>
    <property type="match status" value="1"/>
</dbReference>
<evidence type="ECO:0000313" key="4">
    <source>
        <dbReference type="Proteomes" id="UP000278006"/>
    </source>
</evidence>
<dbReference type="PROSITE" id="PS51257">
    <property type="entry name" value="PROKAR_LIPOPROTEIN"/>
    <property type="match status" value="1"/>
</dbReference>
<comment type="caution">
    <text evidence="3">The sequence shown here is derived from an EMBL/GenBank/DDBJ whole genome shotgun (WGS) entry which is preliminary data.</text>
</comment>
<dbReference type="Gene3D" id="3.30.70.100">
    <property type="match status" value="2"/>
</dbReference>
<dbReference type="Proteomes" id="UP000278006">
    <property type="component" value="Unassembled WGS sequence"/>
</dbReference>
<feature type="chain" id="PRO_5018330710" evidence="1">
    <location>
        <begin position="21"/>
        <end position="248"/>
    </location>
</feature>
<dbReference type="InterPro" id="IPR011008">
    <property type="entry name" value="Dimeric_a/b-barrel"/>
</dbReference>
<dbReference type="GO" id="GO:0004497">
    <property type="term" value="F:monooxygenase activity"/>
    <property type="evidence" value="ECO:0007669"/>
    <property type="project" value="UniProtKB-KW"/>
</dbReference>
<dbReference type="AlphaFoldDB" id="A0A3M6QWH9"/>
<dbReference type="EMBL" id="RDQO01000002">
    <property type="protein sequence ID" value="RMX06872.1"/>
    <property type="molecule type" value="Genomic_DNA"/>
</dbReference>
<keyword evidence="4" id="KW-1185">Reference proteome</keyword>
<dbReference type="RefSeq" id="WP_122228882.1">
    <property type="nucleotide sequence ID" value="NZ_RDQO01000002.1"/>
</dbReference>
<proteinExistence type="predicted"/>
<dbReference type="PROSITE" id="PS51725">
    <property type="entry name" value="ABM"/>
    <property type="match status" value="2"/>
</dbReference>
<dbReference type="InterPro" id="IPR007138">
    <property type="entry name" value="ABM_dom"/>
</dbReference>
<keyword evidence="3" id="KW-0503">Monooxygenase</keyword>
<reference evidence="3 4" key="1">
    <citation type="submission" date="2018-10" db="EMBL/GenBank/DDBJ databases">
        <title>Draft genome of Cortibacter populi DSM10536.</title>
        <authorList>
            <person name="Bernier A.-M."/>
            <person name="Bernard K."/>
        </authorList>
    </citation>
    <scope>NUCLEOTIDE SEQUENCE [LARGE SCALE GENOMIC DNA]</scope>
    <source>
        <strain evidence="3 4">DSM 105136</strain>
    </source>
</reference>
<dbReference type="PANTHER" id="PTHR33336">
    <property type="entry name" value="QUINOL MONOOXYGENASE YGIN-RELATED"/>
    <property type="match status" value="1"/>
</dbReference>
<dbReference type="InterPro" id="IPR050744">
    <property type="entry name" value="AI-2_Isomerase_LsrG"/>
</dbReference>
<evidence type="ECO:0000259" key="2">
    <source>
        <dbReference type="PROSITE" id="PS51725"/>
    </source>
</evidence>
<gene>
    <name evidence="3" type="ORF">D8I35_10320</name>
</gene>
<feature type="domain" description="ABM" evidence="2">
    <location>
        <begin position="40"/>
        <end position="129"/>
    </location>
</feature>
<dbReference type="Pfam" id="PF03992">
    <property type="entry name" value="ABM"/>
    <property type="match status" value="2"/>
</dbReference>
<evidence type="ECO:0000313" key="3">
    <source>
        <dbReference type="EMBL" id="RMX06872.1"/>
    </source>
</evidence>
<dbReference type="OrthoDB" id="9812192at2"/>
<feature type="domain" description="ABM" evidence="2">
    <location>
        <begin position="150"/>
        <end position="241"/>
    </location>
</feature>
<dbReference type="SUPFAM" id="SSF54909">
    <property type="entry name" value="Dimeric alpha+beta barrel"/>
    <property type="match status" value="2"/>
</dbReference>
<sequence>MFRSPRLGLFAASIAMCALTACSSTPTAPSPAANADADAPALFSTIALSPAAYDEFATVMQANAQASRAEPGNVSFEVFRPEDGTPTLLLFERWADQAAIAQHDSQPHLTAVQNAVRTAGAQASTLHTLVEVQPSGAATRRAPLDAATSRNVLVVLKVKPEAEATFVQAWRDVFPHARSAPGNAVFEIYRDTLTPQTYVLIERWDSAAAHEAHLAQPYSAALDAVLPDTLAAPIVDGESRFLAHGVLD</sequence>
<organism evidence="3 4">
    <name type="scientific">Corticibacter populi</name>
    <dbReference type="NCBI Taxonomy" id="1550736"/>
    <lineage>
        <taxon>Bacteria</taxon>
        <taxon>Pseudomonadati</taxon>
        <taxon>Pseudomonadota</taxon>
        <taxon>Betaproteobacteria</taxon>
        <taxon>Burkholderiales</taxon>
        <taxon>Comamonadaceae</taxon>
        <taxon>Corticibacter</taxon>
    </lineage>
</organism>
<accession>A0A3M6QWH9</accession>
<feature type="signal peptide" evidence="1">
    <location>
        <begin position="1"/>
        <end position="20"/>
    </location>
</feature>
<keyword evidence="3" id="KW-0560">Oxidoreductase</keyword>